<keyword evidence="2" id="KW-1185">Reference proteome</keyword>
<dbReference type="Proteomes" id="UP000326344">
    <property type="component" value="Unassembled WGS sequence"/>
</dbReference>
<reference evidence="1 2" key="1">
    <citation type="submission" date="2019-09" db="EMBL/GenBank/DDBJ databases">
        <title>Genome Sequence of Larkinella sp MA1.</title>
        <authorList>
            <person name="Srinivasan S."/>
        </authorList>
    </citation>
    <scope>NUCLEOTIDE SEQUENCE [LARGE SCALE GENOMIC DNA]</scope>
    <source>
        <strain evidence="1 2">MA1</strain>
    </source>
</reference>
<accession>A0A5N1JLX3</accession>
<protein>
    <submittedName>
        <fullName evidence="1">Uncharacterized protein</fullName>
    </submittedName>
</protein>
<name>A0A5N1JLX3_9BACT</name>
<evidence type="ECO:0000313" key="1">
    <source>
        <dbReference type="EMBL" id="KAA9356868.1"/>
    </source>
</evidence>
<dbReference type="AlphaFoldDB" id="A0A5N1JLX3"/>
<dbReference type="EMBL" id="VTWS01000001">
    <property type="protein sequence ID" value="KAA9356868.1"/>
    <property type="molecule type" value="Genomic_DNA"/>
</dbReference>
<sequence length="88" mass="10276">MREQYSLVKFLVTTPDNRVEHWTVPVVFYDIPPPSVLDVMEFRHPDHLFKVIDMLDSTPEQHKEVAQKGGKRAITYDEIVAVDRLKPD</sequence>
<comment type="caution">
    <text evidence="1">The sequence shown here is derived from an EMBL/GenBank/DDBJ whole genome shotgun (WGS) entry which is preliminary data.</text>
</comment>
<proteinExistence type="predicted"/>
<organism evidence="1 2">
    <name type="scientific">Larkinella humicola</name>
    <dbReference type="NCBI Taxonomy" id="2607654"/>
    <lineage>
        <taxon>Bacteria</taxon>
        <taxon>Pseudomonadati</taxon>
        <taxon>Bacteroidota</taxon>
        <taxon>Cytophagia</taxon>
        <taxon>Cytophagales</taxon>
        <taxon>Spirosomataceae</taxon>
        <taxon>Larkinella</taxon>
    </lineage>
</organism>
<gene>
    <name evidence="1" type="ORF">F0P93_03765</name>
</gene>
<dbReference type="RefSeq" id="WP_138990271.1">
    <property type="nucleotide sequence ID" value="NZ_VTWS01000001.1"/>
</dbReference>
<evidence type="ECO:0000313" key="2">
    <source>
        <dbReference type="Proteomes" id="UP000326344"/>
    </source>
</evidence>